<proteinExistence type="predicted"/>
<protein>
    <submittedName>
        <fullName evidence="1">Uncharacterized protein</fullName>
    </submittedName>
</protein>
<reference evidence="1" key="1">
    <citation type="journal article" date="2019" name="bioRxiv">
        <title>The Genome of the Zebra Mussel, Dreissena polymorpha: A Resource for Invasive Species Research.</title>
        <authorList>
            <person name="McCartney M.A."/>
            <person name="Auch B."/>
            <person name="Kono T."/>
            <person name="Mallez S."/>
            <person name="Zhang Y."/>
            <person name="Obille A."/>
            <person name="Becker A."/>
            <person name="Abrahante J.E."/>
            <person name="Garbe J."/>
            <person name="Badalamenti J.P."/>
            <person name="Herman A."/>
            <person name="Mangelson H."/>
            <person name="Liachko I."/>
            <person name="Sullivan S."/>
            <person name="Sone E.D."/>
            <person name="Koren S."/>
            <person name="Silverstein K.A.T."/>
            <person name="Beckman K.B."/>
            <person name="Gohl D.M."/>
        </authorList>
    </citation>
    <scope>NUCLEOTIDE SEQUENCE</scope>
    <source>
        <strain evidence="1">Duluth1</strain>
        <tissue evidence="1">Whole animal</tissue>
    </source>
</reference>
<gene>
    <name evidence="1" type="ORF">DPMN_100578</name>
</gene>
<name>A0A9D4LG68_DREPO</name>
<dbReference type="EMBL" id="JAIWYP010000003">
    <property type="protein sequence ID" value="KAH3857960.1"/>
    <property type="molecule type" value="Genomic_DNA"/>
</dbReference>
<evidence type="ECO:0000313" key="1">
    <source>
        <dbReference type="EMBL" id="KAH3857960.1"/>
    </source>
</evidence>
<dbReference type="Proteomes" id="UP000828390">
    <property type="component" value="Unassembled WGS sequence"/>
</dbReference>
<accession>A0A9D4LG68</accession>
<comment type="caution">
    <text evidence="1">The sequence shown here is derived from an EMBL/GenBank/DDBJ whole genome shotgun (WGS) entry which is preliminary data.</text>
</comment>
<sequence length="106" mass="11979">MAPVVPQQPEIVGPARWRIVASERSSIRRPPGPGPLLFLTYINDLPDCITSSDTKLFTDDSLLLREIKNQQDADCLQKDLTPPKARFHLDFRQSDTDCFDSIHLST</sequence>
<keyword evidence="2" id="KW-1185">Reference proteome</keyword>
<dbReference type="AlphaFoldDB" id="A0A9D4LG68"/>
<organism evidence="1 2">
    <name type="scientific">Dreissena polymorpha</name>
    <name type="common">Zebra mussel</name>
    <name type="synonym">Mytilus polymorpha</name>
    <dbReference type="NCBI Taxonomy" id="45954"/>
    <lineage>
        <taxon>Eukaryota</taxon>
        <taxon>Metazoa</taxon>
        <taxon>Spiralia</taxon>
        <taxon>Lophotrochozoa</taxon>
        <taxon>Mollusca</taxon>
        <taxon>Bivalvia</taxon>
        <taxon>Autobranchia</taxon>
        <taxon>Heteroconchia</taxon>
        <taxon>Euheterodonta</taxon>
        <taxon>Imparidentia</taxon>
        <taxon>Neoheterodontei</taxon>
        <taxon>Myida</taxon>
        <taxon>Dreissenoidea</taxon>
        <taxon>Dreissenidae</taxon>
        <taxon>Dreissena</taxon>
    </lineage>
</organism>
<reference evidence="1" key="2">
    <citation type="submission" date="2020-11" db="EMBL/GenBank/DDBJ databases">
        <authorList>
            <person name="McCartney M.A."/>
            <person name="Auch B."/>
            <person name="Kono T."/>
            <person name="Mallez S."/>
            <person name="Becker A."/>
            <person name="Gohl D.M."/>
            <person name="Silverstein K.A.T."/>
            <person name="Koren S."/>
            <person name="Bechman K.B."/>
            <person name="Herman A."/>
            <person name="Abrahante J.E."/>
            <person name="Garbe J."/>
        </authorList>
    </citation>
    <scope>NUCLEOTIDE SEQUENCE</scope>
    <source>
        <strain evidence="1">Duluth1</strain>
        <tissue evidence="1">Whole animal</tissue>
    </source>
</reference>
<evidence type="ECO:0000313" key="2">
    <source>
        <dbReference type="Proteomes" id="UP000828390"/>
    </source>
</evidence>